<protein>
    <submittedName>
        <fullName evidence="1">Uncharacterized protein</fullName>
    </submittedName>
</protein>
<reference evidence="2" key="2">
    <citation type="journal article" date="2017" name="Nat. Plants">
        <title>The Aegilops tauschii genome reveals multiple impacts of transposons.</title>
        <authorList>
            <person name="Zhao G."/>
            <person name="Zou C."/>
            <person name="Li K."/>
            <person name="Wang K."/>
            <person name="Li T."/>
            <person name="Gao L."/>
            <person name="Zhang X."/>
            <person name="Wang H."/>
            <person name="Yang Z."/>
            <person name="Liu X."/>
            <person name="Jiang W."/>
            <person name="Mao L."/>
            <person name="Kong X."/>
            <person name="Jiao Y."/>
            <person name="Jia J."/>
        </authorList>
    </citation>
    <scope>NUCLEOTIDE SEQUENCE [LARGE SCALE GENOMIC DNA]</scope>
    <source>
        <strain evidence="2">cv. AL8/78</strain>
    </source>
</reference>
<evidence type="ECO:0000313" key="1">
    <source>
        <dbReference type="EnsemblPlants" id="AET1Gv20438000.3"/>
    </source>
</evidence>
<dbReference type="Gramene" id="AET1Gv20438000.3">
    <property type="protein sequence ID" value="AET1Gv20438000.3"/>
    <property type="gene ID" value="AET1Gv20438000"/>
</dbReference>
<evidence type="ECO:0000313" key="2">
    <source>
        <dbReference type="Proteomes" id="UP000015105"/>
    </source>
</evidence>
<keyword evidence="2" id="KW-1185">Reference proteome</keyword>
<dbReference type="EnsemblPlants" id="AET1Gv20438000.3">
    <property type="protein sequence ID" value="AET1Gv20438000.3"/>
    <property type="gene ID" value="AET1Gv20438000"/>
</dbReference>
<reference evidence="1" key="5">
    <citation type="journal article" date="2021" name="G3 (Bethesda)">
        <title>Aegilops tauschii genome assembly Aet v5.0 features greater sequence contiguity and improved annotation.</title>
        <authorList>
            <person name="Wang L."/>
            <person name="Zhu T."/>
            <person name="Rodriguez J.C."/>
            <person name="Deal K.R."/>
            <person name="Dubcovsky J."/>
            <person name="McGuire P.E."/>
            <person name="Lux T."/>
            <person name="Spannagl M."/>
            <person name="Mayer K.F.X."/>
            <person name="Baldrich P."/>
            <person name="Meyers B.C."/>
            <person name="Huo N."/>
            <person name="Gu Y.Q."/>
            <person name="Zhou H."/>
            <person name="Devos K.M."/>
            <person name="Bennetzen J.L."/>
            <person name="Unver T."/>
            <person name="Budak H."/>
            <person name="Gulick P.J."/>
            <person name="Galiba G."/>
            <person name="Kalapos B."/>
            <person name="Nelson D.R."/>
            <person name="Li P."/>
            <person name="You F.M."/>
            <person name="Luo M.C."/>
            <person name="Dvorak J."/>
        </authorList>
    </citation>
    <scope>NUCLEOTIDE SEQUENCE [LARGE SCALE GENOMIC DNA]</scope>
    <source>
        <strain evidence="1">cv. AL8/78</strain>
    </source>
</reference>
<sequence length="41" mass="4546">MTILGTVYARDADVYFACNRVVSMMFMFADTPVCPPGTIQL</sequence>
<reference evidence="2" key="1">
    <citation type="journal article" date="2014" name="Science">
        <title>Ancient hybridizations among the ancestral genomes of bread wheat.</title>
        <authorList>
            <consortium name="International Wheat Genome Sequencing Consortium,"/>
            <person name="Marcussen T."/>
            <person name="Sandve S.R."/>
            <person name="Heier L."/>
            <person name="Spannagl M."/>
            <person name="Pfeifer M."/>
            <person name="Jakobsen K.S."/>
            <person name="Wulff B.B."/>
            <person name="Steuernagel B."/>
            <person name="Mayer K.F."/>
            <person name="Olsen O.A."/>
        </authorList>
    </citation>
    <scope>NUCLEOTIDE SEQUENCE [LARGE SCALE GENOMIC DNA]</scope>
    <source>
        <strain evidence="2">cv. AL8/78</strain>
    </source>
</reference>
<accession>A0A452YK23</accession>
<reference evidence="1" key="3">
    <citation type="journal article" date="2017" name="Nature">
        <title>Genome sequence of the progenitor of the wheat D genome Aegilops tauschii.</title>
        <authorList>
            <person name="Luo M.C."/>
            <person name="Gu Y.Q."/>
            <person name="Puiu D."/>
            <person name="Wang H."/>
            <person name="Twardziok S.O."/>
            <person name="Deal K.R."/>
            <person name="Huo N."/>
            <person name="Zhu T."/>
            <person name="Wang L."/>
            <person name="Wang Y."/>
            <person name="McGuire P.E."/>
            <person name="Liu S."/>
            <person name="Long H."/>
            <person name="Ramasamy R.K."/>
            <person name="Rodriguez J.C."/>
            <person name="Van S.L."/>
            <person name="Yuan L."/>
            <person name="Wang Z."/>
            <person name="Xia Z."/>
            <person name="Xiao L."/>
            <person name="Anderson O.D."/>
            <person name="Ouyang S."/>
            <person name="Liang Y."/>
            <person name="Zimin A.V."/>
            <person name="Pertea G."/>
            <person name="Qi P."/>
            <person name="Bennetzen J.L."/>
            <person name="Dai X."/>
            <person name="Dawson M.W."/>
            <person name="Muller H.G."/>
            <person name="Kugler K."/>
            <person name="Rivarola-Duarte L."/>
            <person name="Spannagl M."/>
            <person name="Mayer K.F.X."/>
            <person name="Lu F.H."/>
            <person name="Bevan M.W."/>
            <person name="Leroy P."/>
            <person name="Li P."/>
            <person name="You F.M."/>
            <person name="Sun Q."/>
            <person name="Liu Z."/>
            <person name="Lyons E."/>
            <person name="Wicker T."/>
            <person name="Salzberg S.L."/>
            <person name="Devos K.M."/>
            <person name="Dvorak J."/>
        </authorList>
    </citation>
    <scope>NUCLEOTIDE SEQUENCE [LARGE SCALE GENOMIC DNA]</scope>
    <source>
        <strain evidence="1">cv. AL8/78</strain>
    </source>
</reference>
<name>A0A452YK23_AEGTS</name>
<organism evidence="1 2">
    <name type="scientific">Aegilops tauschii subsp. strangulata</name>
    <name type="common">Goatgrass</name>
    <dbReference type="NCBI Taxonomy" id="200361"/>
    <lineage>
        <taxon>Eukaryota</taxon>
        <taxon>Viridiplantae</taxon>
        <taxon>Streptophyta</taxon>
        <taxon>Embryophyta</taxon>
        <taxon>Tracheophyta</taxon>
        <taxon>Spermatophyta</taxon>
        <taxon>Magnoliopsida</taxon>
        <taxon>Liliopsida</taxon>
        <taxon>Poales</taxon>
        <taxon>Poaceae</taxon>
        <taxon>BOP clade</taxon>
        <taxon>Pooideae</taxon>
        <taxon>Triticodae</taxon>
        <taxon>Triticeae</taxon>
        <taxon>Triticinae</taxon>
        <taxon>Aegilops</taxon>
    </lineage>
</organism>
<reference evidence="1" key="4">
    <citation type="submission" date="2019-03" db="UniProtKB">
        <authorList>
            <consortium name="EnsemblPlants"/>
        </authorList>
    </citation>
    <scope>IDENTIFICATION</scope>
</reference>
<proteinExistence type="predicted"/>
<dbReference type="Proteomes" id="UP000015105">
    <property type="component" value="Chromosome 1D"/>
</dbReference>
<dbReference type="AlphaFoldDB" id="A0A452YK23"/>